<protein>
    <submittedName>
        <fullName evidence="3">Protein quiver</fullName>
    </submittedName>
</protein>
<dbReference type="AlphaFoldDB" id="A0A0N4UMD1"/>
<evidence type="ECO:0000313" key="3">
    <source>
        <dbReference type="WBParaSite" id="DME_0000900101-mRNA-1"/>
    </source>
</evidence>
<keyword evidence="1" id="KW-0812">Transmembrane</keyword>
<proteinExistence type="predicted"/>
<sequence>LISALSIFNYSYYYCYKYSPLSCMTCINAQHDTTQLDKFRVRARLTVPKCQMEPIICDRDQDVCVTITMHIGVDHYWIGSGCDKHENFQHIACENVHTLTRNVQIGIVQERRALQRVCVCTTNLCNHIAINQSSILLIFICALIFFVYYNSAS</sequence>
<name>A0A0N4UMD1_DRAME</name>
<keyword evidence="1" id="KW-0472">Membrane</keyword>
<accession>A0A0N4UMD1</accession>
<organism evidence="2 3">
    <name type="scientific">Dracunculus medinensis</name>
    <name type="common">Guinea worm</name>
    <dbReference type="NCBI Taxonomy" id="318479"/>
    <lineage>
        <taxon>Eukaryota</taxon>
        <taxon>Metazoa</taxon>
        <taxon>Ecdysozoa</taxon>
        <taxon>Nematoda</taxon>
        <taxon>Chromadorea</taxon>
        <taxon>Rhabditida</taxon>
        <taxon>Spirurina</taxon>
        <taxon>Dracunculoidea</taxon>
        <taxon>Dracunculidae</taxon>
        <taxon>Dracunculus</taxon>
    </lineage>
</organism>
<evidence type="ECO:0000256" key="1">
    <source>
        <dbReference type="SAM" id="Phobius"/>
    </source>
</evidence>
<dbReference type="WBParaSite" id="DME_0000900101-mRNA-1">
    <property type="protein sequence ID" value="DME_0000900101-mRNA-1"/>
    <property type="gene ID" value="DME_0000900101"/>
</dbReference>
<keyword evidence="1" id="KW-1133">Transmembrane helix</keyword>
<feature type="transmembrane region" description="Helical" evidence="1">
    <location>
        <begin position="128"/>
        <end position="149"/>
    </location>
</feature>
<reference evidence="3" key="1">
    <citation type="submission" date="2017-02" db="UniProtKB">
        <authorList>
            <consortium name="WormBaseParasite"/>
        </authorList>
    </citation>
    <scope>IDENTIFICATION</scope>
</reference>
<evidence type="ECO:0000313" key="2">
    <source>
        <dbReference type="Proteomes" id="UP000038040"/>
    </source>
</evidence>
<dbReference type="Proteomes" id="UP000038040">
    <property type="component" value="Unplaced"/>
</dbReference>